<reference evidence="2" key="1">
    <citation type="submission" date="2021-04" db="EMBL/GenBank/DDBJ databases">
        <title>The complete genome sequence of Caulobacter sp. S6.</title>
        <authorList>
            <person name="Tang Y."/>
            <person name="Ouyang W."/>
            <person name="Liu Q."/>
            <person name="Huang B."/>
            <person name="Guo Z."/>
            <person name="Lei P."/>
        </authorList>
    </citation>
    <scope>NUCLEOTIDE SEQUENCE</scope>
    <source>
        <strain evidence="2">S6</strain>
    </source>
</reference>
<dbReference type="InterPro" id="IPR001478">
    <property type="entry name" value="PDZ"/>
</dbReference>
<organism evidence="2 3">
    <name type="scientific">Phenylobacterium montanum</name>
    <dbReference type="NCBI Taxonomy" id="2823693"/>
    <lineage>
        <taxon>Bacteria</taxon>
        <taxon>Pseudomonadati</taxon>
        <taxon>Pseudomonadota</taxon>
        <taxon>Alphaproteobacteria</taxon>
        <taxon>Caulobacterales</taxon>
        <taxon>Caulobacteraceae</taxon>
        <taxon>Phenylobacterium</taxon>
    </lineage>
</organism>
<dbReference type="Pfam" id="PF17820">
    <property type="entry name" value="PDZ_6"/>
    <property type="match status" value="1"/>
</dbReference>
<accession>A0A975G2X5</accession>
<dbReference type="KEGG" id="caul:KCG34_06445"/>
<evidence type="ECO:0000259" key="1">
    <source>
        <dbReference type="PROSITE" id="PS50106"/>
    </source>
</evidence>
<evidence type="ECO:0000313" key="3">
    <source>
        <dbReference type="Proteomes" id="UP000676409"/>
    </source>
</evidence>
<protein>
    <submittedName>
        <fullName evidence="2">PDZ domain-containing protein</fullName>
    </submittedName>
</protein>
<dbReference type="Gene3D" id="2.30.42.10">
    <property type="match status" value="1"/>
</dbReference>
<evidence type="ECO:0000313" key="2">
    <source>
        <dbReference type="EMBL" id="QUD89517.1"/>
    </source>
</evidence>
<dbReference type="EMBL" id="CP073078">
    <property type="protein sequence ID" value="QUD89517.1"/>
    <property type="molecule type" value="Genomic_DNA"/>
</dbReference>
<dbReference type="Proteomes" id="UP000676409">
    <property type="component" value="Chromosome"/>
</dbReference>
<dbReference type="SUPFAM" id="SSF50156">
    <property type="entry name" value="PDZ domain-like"/>
    <property type="match status" value="1"/>
</dbReference>
<dbReference type="SMART" id="SM00228">
    <property type="entry name" value="PDZ"/>
    <property type="match status" value="1"/>
</dbReference>
<keyword evidence="3" id="KW-1185">Reference proteome</keyword>
<proteinExistence type="predicted"/>
<dbReference type="PROSITE" id="PS50106">
    <property type="entry name" value="PDZ"/>
    <property type="match status" value="1"/>
</dbReference>
<name>A0A975G2X5_9CAUL</name>
<dbReference type="InterPro" id="IPR036034">
    <property type="entry name" value="PDZ_sf"/>
</dbReference>
<sequence>MIQKPRDFRLGSVMRFLWALPVAAAILVAGAPALCQPSARSPIAISDQTAVPFVAEPTKAPDEMPAQILGMRLQSNAHGGVTIDFVHDGSDASKKGLRAGDVIVAVAGRQTPTPEDVSAVITQAGRTHRKAVLLLVTHAGDWSLVSLSLANAKG</sequence>
<gene>
    <name evidence="2" type="ORF">KCG34_06445</name>
</gene>
<feature type="domain" description="PDZ" evidence="1">
    <location>
        <begin position="69"/>
        <end position="125"/>
    </location>
</feature>
<dbReference type="AlphaFoldDB" id="A0A975G2X5"/>
<dbReference type="InterPro" id="IPR041489">
    <property type="entry name" value="PDZ_6"/>
</dbReference>